<reference evidence="1 2" key="1">
    <citation type="submission" date="2019-06" db="EMBL/GenBank/DDBJ databases">
        <title>Sequencing the genomes of 1000 actinobacteria strains.</title>
        <authorList>
            <person name="Klenk H.-P."/>
        </authorList>
    </citation>
    <scope>NUCLEOTIDE SEQUENCE [LARGE SCALE GENOMIC DNA]</scope>
    <source>
        <strain evidence="1 2">DSM 18082</strain>
    </source>
</reference>
<dbReference type="AlphaFoldDB" id="A0A542ZHF1"/>
<protein>
    <recommendedName>
        <fullName evidence="3">Quinol monooxygenase YgiN</fullName>
    </recommendedName>
</protein>
<dbReference type="EMBL" id="VFOQ01000001">
    <property type="protein sequence ID" value="TQL59726.1"/>
    <property type="molecule type" value="Genomic_DNA"/>
</dbReference>
<proteinExistence type="predicted"/>
<dbReference type="Proteomes" id="UP000319514">
    <property type="component" value="Unassembled WGS sequence"/>
</dbReference>
<sequence length="99" mass="11261">MTVLVEMDMPMPRELIEALGDKMGVHTKAPEGLVSHVLSETGEGCHVMDIWDSPEMFERFRDSELVPQMMSFLQERGMTPPEHLPDPKYTPVYDLVRGS</sequence>
<evidence type="ECO:0008006" key="3">
    <source>
        <dbReference type="Google" id="ProtNLM"/>
    </source>
</evidence>
<evidence type="ECO:0000313" key="1">
    <source>
        <dbReference type="EMBL" id="TQL59726.1"/>
    </source>
</evidence>
<organism evidence="1 2">
    <name type="scientific">Oryzihumus leptocrescens</name>
    <dbReference type="NCBI Taxonomy" id="297536"/>
    <lineage>
        <taxon>Bacteria</taxon>
        <taxon>Bacillati</taxon>
        <taxon>Actinomycetota</taxon>
        <taxon>Actinomycetes</taxon>
        <taxon>Micrococcales</taxon>
        <taxon>Intrasporangiaceae</taxon>
        <taxon>Oryzihumus</taxon>
    </lineage>
</organism>
<name>A0A542ZHF1_9MICO</name>
<comment type="caution">
    <text evidence="1">The sequence shown here is derived from an EMBL/GenBank/DDBJ whole genome shotgun (WGS) entry which is preliminary data.</text>
</comment>
<dbReference type="OrthoDB" id="1550900at2"/>
<evidence type="ECO:0000313" key="2">
    <source>
        <dbReference type="Proteomes" id="UP000319514"/>
    </source>
</evidence>
<dbReference type="RefSeq" id="WP_141787710.1">
    <property type="nucleotide sequence ID" value="NZ_BAAAKX010000004.1"/>
</dbReference>
<accession>A0A542ZHF1</accession>
<gene>
    <name evidence="1" type="ORF">FB474_1092</name>
</gene>
<keyword evidence="2" id="KW-1185">Reference proteome</keyword>